<dbReference type="EMBL" id="VTPC01090152">
    <property type="protein sequence ID" value="KAF2884602.1"/>
    <property type="molecule type" value="Genomic_DNA"/>
</dbReference>
<evidence type="ECO:0000256" key="6">
    <source>
        <dbReference type="SAM" id="Phobius"/>
    </source>
</evidence>
<accession>A0A8K0CII2</accession>
<dbReference type="AlphaFoldDB" id="A0A8K0CII2"/>
<keyword evidence="5 6" id="KW-0472">Membrane</keyword>
<name>A0A8K0CII2_IGNLU</name>
<evidence type="ECO:0000256" key="2">
    <source>
        <dbReference type="ARBA" id="ARBA00022692"/>
    </source>
</evidence>
<evidence type="ECO:0000313" key="7">
    <source>
        <dbReference type="EMBL" id="KAF2884602.1"/>
    </source>
</evidence>
<dbReference type="OrthoDB" id="19981at2759"/>
<dbReference type="PANTHER" id="PTHR31394">
    <property type="entry name" value="TRANSMEMBRANE PROTEIN 199"/>
    <property type="match status" value="1"/>
</dbReference>
<evidence type="ECO:0000256" key="1">
    <source>
        <dbReference type="ARBA" id="ARBA00004477"/>
    </source>
</evidence>
<evidence type="ECO:0000256" key="4">
    <source>
        <dbReference type="ARBA" id="ARBA00022989"/>
    </source>
</evidence>
<evidence type="ECO:0000256" key="5">
    <source>
        <dbReference type="ARBA" id="ARBA00023136"/>
    </source>
</evidence>
<dbReference type="PANTHER" id="PTHR31394:SF1">
    <property type="entry name" value="TRANSMEMBRANE PROTEIN 199"/>
    <property type="match status" value="1"/>
</dbReference>
<gene>
    <name evidence="7" type="ORF">ILUMI_21566</name>
</gene>
<keyword evidence="2 6" id="KW-0812">Transmembrane</keyword>
<protein>
    <submittedName>
        <fullName evidence="7">Uncharacterized protein</fullName>
    </submittedName>
</protein>
<reference evidence="7" key="1">
    <citation type="submission" date="2019-08" db="EMBL/GenBank/DDBJ databases">
        <title>The genome of the North American firefly Photinus pyralis.</title>
        <authorList>
            <consortium name="Photinus pyralis genome working group"/>
            <person name="Fallon T.R."/>
            <person name="Sander Lower S.E."/>
            <person name="Weng J.-K."/>
        </authorList>
    </citation>
    <scope>NUCLEOTIDE SEQUENCE</scope>
    <source>
        <strain evidence="7">TRF0915ILg1</strain>
        <tissue evidence="7">Whole body</tissue>
    </source>
</reference>
<organism evidence="7 8">
    <name type="scientific">Ignelater luminosus</name>
    <name type="common">Cucubano</name>
    <name type="synonym">Pyrophorus luminosus</name>
    <dbReference type="NCBI Taxonomy" id="2038154"/>
    <lineage>
        <taxon>Eukaryota</taxon>
        <taxon>Metazoa</taxon>
        <taxon>Ecdysozoa</taxon>
        <taxon>Arthropoda</taxon>
        <taxon>Hexapoda</taxon>
        <taxon>Insecta</taxon>
        <taxon>Pterygota</taxon>
        <taxon>Neoptera</taxon>
        <taxon>Endopterygota</taxon>
        <taxon>Coleoptera</taxon>
        <taxon>Polyphaga</taxon>
        <taxon>Elateriformia</taxon>
        <taxon>Elateroidea</taxon>
        <taxon>Elateridae</taxon>
        <taxon>Agrypninae</taxon>
        <taxon>Pyrophorini</taxon>
        <taxon>Ignelater</taxon>
    </lineage>
</organism>
<comment type="subcellular location">
    <subcellularLocation>
        <location evidence="1">Endoplasmic reticulum membrane</location>
        <topology evidence="1">Multi-pass membrane protein</topology>
    </subcellularLocation>
</comment>
<dbReference type="Pfam" id="PF11712">
    <property type="entry name" value="Vma12"/>
    <property type="match status" value="1"/>
</dbReference>
<feature type="transmembrane region" description="Helical" evidence="6">
    <location>
        <begin position="216"/>
        <end position="239"/>
    </location>
</feature>
<dbReference type="InterPro" id="IPR021013">
    <property type="entry name" value="ATPase_Vma12"/>
</dbReference>
<keyword evidence="3" id="KW-0256">Endoplasmic reticulum</keyword>
<sequence>MKSAIKDSKISIVPSHTLISYIDKMENCEDMPDGVKRLRLEKVELIQTDKEDVPYCSLITNEECEFLKCLDLDPTEPKNPPKSLPDCSKDSLLRIKDLMWVWNKMQQDKSDSTKMHLHELLSGCELIYPQNEEIPRSEELDRRCNLLKRQQENREYKAMTKNVDNIRKTHPENTIAYQLKQLNRQGLAVIQFIITVLSAFAFGLEGVQLMIGPLQFGFRLLLGIIFGLIVALAEIYFLAKKLNEDNQQETEVEDKTKHAKMD</sequence>
<evidence type="ECO:0000256" key="3">
    <source>
        <dbReference type="ARBA" id="ARBA00022824"/>
    </source>
</evidence>
<comment type="caution">
    <text evidence="7">The sequence shown here is derived from an EMBL/GenBank/DDBJ whole genome shotgun (WGS) entry which is preliminary data.</text>
</comment>
<keyword evidence="4 6" id="KW-1133">Transmembrane helix</keyword>
<keyword evidence="8" id="KW-1185">Reference proteome</keyword>
<dbReference type="GO" id="GO:0070072">
    <property type="term" value="P:vacuolar proton-transporting V-type ATPase complex assembly"/>
    <property type="evidence" value="ECO:0007669"/>
    <property type="project" value="InterPro"/>
</dbReference>
<dbReference type="Proteomes" id="UP000801492">
    <property type="component" value="Unassembled WGS sequence"/>
</dbReference>
<feature type="transmembrane region" description="Helical" evidence="6">
    <location>
        <begin position="186"/>
        <end position="204"/>
    </location>
</feature>
<dbReference type="GO" id="GO:0005789">
    <property type="term" value="C:endoplasmic reticulum membrane"/>
    <property type="evidence" value="ECO:0007669"/>
    <property type="project" value="UniProtKB-SubCell"/>
</dbReference>
<evidence type="ECO:0000313" key="8">
    <source>
        <dbReference type="Proteomes" id="UP000801492"/>
    </source>
</evidence>
<proteinExistence type="predicted"/>